<dbReference type="GO" id="GO:0140326">
    <property type="term" value="F:ATPase-coupled intramembrane lipid transporter activity"/>
    <property type="evidence" value="ECO:0007669"/>
    <property type="project" value="UniProtKB-EC"/>
</dbReference>
<evidence type="ECO:0000259" key="18">
    <source>
        <dbReference type="PROSITE" id="PS50125"/>
    </source>
</evidence>
<feature type="binding site" evidence="15">
    <location>
        <position position="430"/>
    </location>
    <ligand>
        <name>Mg(2+)</name>
        <dbReference type="ChEBI" id="CHEBI:18420"/>
    </ligand>
</feature>
<dbReference type="InterPro" id="IPR018303">
    <property type="entry name" value="ATPase_P-typ_P_site"/>
</dbReference>
<keyword evidence="9" id="KW-1278">Translocase</keyword>
<feature type="transmembrane region" description="Helical" evidence="17">
    <location>
        <begin position="1114"/>
        <end position="1134"/>
    </location>
</feature>
<feature type="binding site" evidence="15">
    <location>
        <position position="942"/>
    </location>
    <ligand>
        <name>Mg(2+)</name>
        <dbReference type="ChEBI" id="CHEBI:18420"/>
    </ligand>
</feature>
<dbReference type="PANTHER" id="PTHR24092:SF150">
    <property type="entry name" value="PHOSPHOLIPID-TRANSPORTING ATPASE"/>
    <property type="match status" value="1"/>
</dbReference>
<feature type="binding site" evidence="14">
    <location>
        <position position="632"/>
    </location>
    <ligand>
        <name>ATP</name>
        <dbReference type="ChEBI" id="CHEBI:30616"/>
    </ligand>
</feature>
<evidence type="ECO:0000256" key="8">
    <source>
        <dbReference type="ARBA" id="ARBA00022842"/>
    </source>
</evidence>
<feature type="transmembrane region" description="Helical" evidence="17">
    <location>
        <begin position="311"/>
        <end position="333"/>
    </location>
</feature>
<dbReference type="InterPro" id="IPR008250">
    <property type="entry name" value="ATPase_P-typ_transduc_dom_A_sf"/>
</dbReference>
<dbReference type="Pfam" id="PF16209">
    <property type="entry name" value="PhoLip_ATPase_N"/>
    <property type="match status" value="1"/>
</dbReference>
<dbReference type="GO" id="GO:0000287">
    <property type="term" value="F:magnesium ion binding"/>
    <property type="evidence" value="ECO:0007669"/>
    <property type="project" value="InterPro"/>
</dbReference>
<keyword evidence="4 17" id="KW-0812">Transmembrane</keyword>
<evidence type="ECO:0000256" key="11">
    <source>
        <dbReference type="ARBA" id="ARBA00023136"/>
    </source>
</evidence>
<reference evidence="19 20" key="1">
    <citation type="submission" date="2019-07" db="EMBL/GenBank/DDBJ databases">
        <title>Genomics analysis of Aphanomyces spp. identifies a new class of oomycete effector associated with host adaptation.</title>
        <authorList>
            <person name="Gaulin E."/>
        </authorList>
    </citation>
    <scope>NUCLEOTIDE SEQUENCE [LARGE SCALE GENOMIC DNA]</scope>
    <source>
        <strain evidence="19 20">ATCC 201684</strain>
    </source>
</reference>
<keyword evidence="8 15" id="KW-0460">Magnesium</keyword>
<evidence type="ECO:0000256" key="13">
    <source>
        <dbReference type="PIRSR" id="PIRSR606539-1"/>
    </source>
</evidence>
<feature type="transmembrane region" description="Helical" evidence="17">
    <location>
        <begin position="1081"/>
        <end position="1102"/>
    </location>
</feature>
<dbReference type="Pfam" id="PF16212">
    <property type="entry name" value="PhoLip_ATPase_C"/>
    <property type="match status" value="1"/>
</dbReference>
<dbReference type="Proteomes" id="UP000481153">
    <property type="component" value="Unassembled WGS sequence"/>
</dbReference>
<evidence type="ECO:0000256" key="16">
    <source>
        <dbReference type="SAM" id="MobiDB-lite"/>
    </source>
</evidence>
<comment type="catalytic activity">
    <reaction evidence="12">
        <text>ATP + H2O + phospholipidSide 1 = ADP + phosphate + phospholipidSide 2.</text>
        <dbReference type="EC" id="7.6.2.1"/>
    </reaction>
</comment>
<dbReference type="GO" id="GO:0005886">
    <property type="term" value="C:plasma membrane"/>
    <property type="evidence" value="ECO:0007669"/>
    <property type="project" value="TreeGrafter"/>
</dbReference>
<dbReference type="SUPFAM" id="SSF81660">
    <property type="entry name" value="Metal cation-transporting ATPase, ATP-binding domain N"/>
    <property type="match status" value="1"/>
</dbReference>
<evidence type="ECO:0000256" key="2">
    <source>
        <dbReference type="ARBA" id="ARBA00008109"/>
    </source>
</evidence>
<accession>A0A6G0XFG8</accession>
<evidence type="ECO:0000256" key="15">
    <source>
        <dbReference type="PIRSR" id="PIRSR606539-3"/>
    </source>
</evidence>
<dbReference type="GO" id="GO:0016887">
    <property type="term" value="F:ATP hydrolysis activity"/>
    <property type="evidence" value="ECO:0007669"/>
    <property type="project" value="InterPro"/>
</dbReference>
<keyword evidence="10 17" id="KW-1133">Transmembrane helix</keyword>
<keyword evidence="20" id="KW-1185">Reference proteome</keyword>
<dbReference type="GO" id="GO:0009190">
    <property type="term" value="P:cyclic nucleotide biosynthetic process"/>
    <property type="evidence" value="ECO:0007669"/>
    <property type="project" value="InterPro"/>
</dbReference>
<protein>
    <recommendedName>
        <fullName evidence="3">P-type phospholipid transporter</fullName>
        <ecNumber evidence="3">7.6.2.1</ecNumber>
    </recommendedName>
</protein>
<dbReference type="InterPro" id="IPR023299">
    <property type="entry name" value="ATPase_P-typ_cyto_dom_N"/>
</dbReference>
<evidence type="ECO:0000256" key="7">
    <source>
        <dbReference type="ARBA" id="ARBA00022840"/>
    </source>
</evidence>
<keyword evidence="5 15" id="KW-0479">Metal-binding</keyword>
<evidence type="ECO:0000256" key="12">
    <source>
        <dbReference type="ARBA" id="ARBA00034036"/>
    </source>
</evidence>
<dbReference type="GO" id="GO:0005524">
    <property type="term" value="F:ATP binding"/>
    <property type="evidence" value="ECO:0007669"/>
    <property type="project" value="UniProtKB-KW"/>
</dbReference>
<feature type="binding site" evidence="15">
    <location>
        <position position="938"/>
    </location>
    <ligand>
        <name>Mg(2+)</name>
        <dbReference type="ChEBI" id="CHEBI:18420"/>
    </ligand>
</feature>
<dbReference type="InterPro" id="IPR001054">
    <property type="entry name" value="A/G_cyclase"/>
</dbReference>
<dbReference type="PROSITE" id="PS00154">
    <property type="entry name" value="ATPASE_E1_E2"/>
    <property type="match status" value="1"/>
</dbReference>
<dbReference type="SUPFAM" id="SSF55073">
    <property type="entry name" value="Nucleotide cyclase"/>
    <property type="match status" value="2"/>
</dbReference>
<feature type="transmembrane region" description="Helical" evidence="17">
    <location>
        <begin position="2015"/>
        <end position="2033"/>
    </location>
</feature>
<dbReference type="Gene3D" id="3.30.70.1230">
    <property type="entry name" value="Nucleotide cyclase"/>
    <property type="match status" value="2"/>
</dbReference>
<dbReference type="NCBIfam" id="TIGR01494">
    <property type="entry name" value="ATPase_P-type"/>
    <property type="match status" value="1"/>
</dbReference>
<feature type="transmembrane region" description="Helical" evidence="17">
    <location>
        <begin position="1366"/>
        <end position="1384"/>
    </location>
</feature>
<dbReference type="SFLD" id="SFLDG00002">
    <property type="entry name" value="C1.7:_P-type_atpase_like"/>
    <property type="match status" value="1"/>
</dbReference>
<feature type="binding site" evidence="14">
    <location>
        <position position="749"/>
    </location>
    <ligand>
        <name>ATP</name>
        <dbReference type="ChEBI" id="CHEBI:30616"/>
    </ligand>
</feature>
<dbReference type="NCBIfam" id="TIGR01652">
    <property type="entry name" value="ATPase-Plipid"/>
    <property type="match status" value="1"/>
</dbReference>
<dbReference type="InterPro" id="IPR044492">
    <property type="entry name" value="P_typ_ATPase_HD_dom"/>
</dbReference>
<feature type="binding site" evidence="14">
    <location>
        <position position="431"/>
    </location>
    <ligand>
        <name>ATP</name>
        <dbReference type="ChEBI" id="CHEBI:30616"/>
    </ligand>
</feature>
<feature type="binding site" evidence="14">
    <location>
        <position position="430"/>
    </location>
    <ligand>
        <name>ATP</name>
        <dbReference type="ChEBI" id="CHEBI:30616"/>
    </ligand>
</feature>
<feature type="active site" description="4-aspartylphosphate intermediate" evidence="13">
    <location>
        <position position="430"/>
    </location>
</feature>
<dbReference type="GO" id="GO:0045332">
    <property type="term" value="P:phospholipid translocation"/>
    <property type="evidence" value="ECO:0007669"/>
    <property type="project" value="TreeGrafter"/>
</dbReference>
<dbReference type="PROSITE" id="PS50125">
    <property type="entry name" value="GUANYLATE_CYCLASE_2"/>
    <property type="match status" value="2"/>
</dbReference>
<dbReference type="InterPro" id="IPR032630">
    <property type="entry name" value="P_typ_ATPase_c"/>
</dbReference>
<evidence type="ECO:0000256" key="17">
    <source>
        <dbReference type="SAM" id="Phobius"/>
    </source>
</evidence>
<feature type="binding site" evidence="14">
    <location>
        <position position="911"/>
    </location>
    <ligand>
        <name>ATP</name>
        <dbReference type="ChEBI" id="CHEBI:30616"/>
    </ligand>
</feature>
<evidence type="ECO:0000313" key="20">
    <source>
        <dbReference type="Proteomes" id="UP000481153"/>
    </source>
</evidence>
<evidence type="ECO:0000256" key="3">
    <source>
        <dbReference type="ARBA" id="ARBA00012189"/>
    </source>
</evidence>
<dbReference type="Gene3D" id="2.70.150.10">
    <property type="entry name" value="Calcium-transporting ATPase, cytoplasmic transduction domain A"/>
    <property type="match status" value="1"/>
</dbReference>
<dbReference type="Gene3D" id="3.40.50.1000">
    <property type="entry name" value="HAD superfamily/HAD-like"/>
    <property type="match status" value="1"/>
</dbReference>
<evidence type="ECO:0000313" key="19">
    <source>
        <dbReference type="EMBL" id="KAF0738831.1"/>
    </source>
</evidence>
<evidence type="ECO:0000256" key="6">
    <source>
        <dbReference type="ARBA" id="ARBA00022741"/>
    </source>
</evidence>
<proteinExistence type="inferred from homology"/>
<dbReference type="SFLD" id="SFLDS00003">
    <property type="entry name" value="Haloacid_Dehalogenase"/>
    <property type="match status" value="1"/>
</dbReference>
<feature type="binding site" evidence="14">
    <location>
        <position position="751"/>
    </location>
    <ligand>
        <name>ATP</name>
        <dbReference type="ChEBI" id="CHEBI:30616"/>
    </ligand>
</feature>
<feature type="binding site" evidence="14">
    <location>
        <position position="942"/>
    </location>
    <ligand>
        <name>ATP</name>
        <dbReference type="ChEBI" id="CHEBI:30616"/>
    </ligand>
</feature>
<feature type="binding site" evidence="14">
    <location>
        <position position="557"/>
    </location>
    <ligand>
        <name>ATP</name>
        <dbReference type="ChEBI" id="CHEBI:30616"/>
    </ligand>
</feature>
<keyword evidence="6 14" id="KW-0547">Nucleotide-binding</keyword>
<dbReference type="Pfam" id="PF13246">
    <property type="entry name" value="Cation_ATPase"/>
    <property type="match status" value="1"/>
</dbReference>
<evidence type="ECO:0000256" key="14">
    <source>
        <dbReference type="PIRSR" id="PIRSR606539-2"/>
    </source>
</evidence>
<feature type="binding site" evidence="14">
    <location>
        <position position="941"/>
    </location>
    <ligand>
        <name>ATP</name>
        <dbReference type="ChEBI" id="CHEBI:30616"/>
    </ligand>
</feature>
<evidence type="ECO:0000256" key="10">
    <source>
        <dbReference type="ARBA" id="ARBA00022989"/>
    </source>
</evidence>
<dbReference type="InterPro" id="IPR006539">
    <property type="entry name" value="P-type_ATPase_IV"/>
</dbReference>
<comment type="similarity">
    <text evidence="2">Belongs to the cation transport ATPase (P-type) (TC 3.A.3) family. Type IV subfamily.</text>
</comment>
<feature type="binding site" evidence="14">
    <location>
        <position position="750"/>
    </location>
    <ligand>
        <name>ATP</name>
        <dbReference type="ChEBI" id="CHEBI:30616"/>
    </ligand>
</feature>
<feature type="region of interest" description="Disordered" evidence="16">
    <location>
        <begin position="14"/>
        <end position="35"/>
    </location>
</feature>
<feature type="transmembrane region" description="Helical" evidence="17">
    <location>
        <begin position="1926"/>
        <end position="1947"/>
    </location>
</feature>
<keyword evidence="11 17" id="KW-0472">Membrane</keyword>
<feature type="transmembrane region" description="Helical" evidence="17">
    <location>
        <begin position="1028"/>
        <end position="1048"/>
    </location>
</feature>
<dbReference type="PRINTS" id="PR00119">
    <property type="entry name" value="CATATPASE"/>
</dbReference>
<feature type="binding site" evidence="14">
    <location>
        <position position="598"/>
    </location>
    <ligand>
        <name>ATP</name>
        <dbReference type="ChEBI" id="CHEBI:30616"/>
    </ligand>
</feature>
<feature type="binding site" evidence="15">
    <location>
        <position position="432"/>
    </location>
    <ligand>
        <name>Mg(2+)</name>
        <dbReference type="ChEBI" id="CHEBI:18420"/>
    </ligand>
</feature>
<dbReference type="Pfam" id="PF00211">
    <property type="entry name" value="Guanylate_cyc"/>
    <property type="match status" value="2"/>
</dbReference>
<dbReference type="EMBL" id="VJMJ01000070">
    <property type="protein sequence ID" value="KAF0738831.1"/>
    <property type="molecule type" value="Genomic_DNA"/>
</dbReference>
<dbReference type="InterPro" id="IPR023298">
    <property type="entry name" value="ATPase_P-typ_TM_dom_sf"/>
</dbReference>
<feature type="domain" description="Guanylate cyclase" evidence="18">
    <location>
        <begin position="2088"/>
        <end position="2265"/>
    </location>
</feature>
<comment type="subcellular location">
    <subcellularLocation>
        <location evidence="1">Membrane</location>
        <topology evidence="1">Multi-pass membrane protein</topology>
    </subcellularLocation>
</comment>
<evidence type="ECO:0000256" key="4">
    <source>
        <dbReference type="ARBA" id="ARBA00022692"/>
    </source>
</evidence>
<evidence type="ECO:0000256" key="1">
    <source>
        <dbReference type="ARBA" id="ARBA00004141"/>
    </source>
</evidence>
<dbReference type="CDD" id="cd07302">
    <property type="entry name" value="CHD"/>
    <property type="match status" value="2"/>
</dbReference>
<dbReference type="InterPro" id="IPR023214">
    <property type="entry name" value="HAD_sf"/>
</dbReference>
<dbReference type="SUPFAM" id="SSF81653">
    <property type="entry name" value="Calcium ATPase, transduction domain A"/>
    <property type="match status" value="1"/>
</dbReference>
<dbReference type="InterPro" id="IPR036412">
    <property type="entry name" value="HAD-like_sf"/>
</dbReference>
<keyword evidence="7 14" id="KW-0067">ATP-binding</keyword>
<feature type="transmembrane region" description="Helical" evidence="17">
    <location>
        <begin position="1959"/>
        <end position="1979"/>
    </location>
</feature>
<dbReference type="SUPFAM" id="SSF56784">
    <property type="entry name" value="HAD-like"/>
    <property type="match status" value="1"/>
</dbReference>
<name>A0A6G0XFG8_9STRA</name>
<dbReference type="PANTHER" id="PTHR24092">
    <property type="entry name" value="PROBABLE PHOSPHOLIPID-TRANSPORTING ATPASE"/>
    <property type="match status" value="1"/>
</dbReference>
<gene>
    <name evidence="19" type="ORF">Ae201684_005442</name>
</gene>
<dbReference type="InterPro" id="IPR029787">
    <property type="entry name" value="Nucleotide_cyclase"/>
</dbReference>
<dbReference type="SMART" id="SM00044">
    <property type="entry name" value="CYCc"/>
    <property type="match status" value="2"/>
</dbReference>
<feature type="domain" description="Guanylate cyclase" evidence="18">
    <location>
        <begin position="1544"/>
        <end position="1673"/>
    </location>
</feature>
<dbReference type="EC" id="7.6.2.1" evidence="3"/>
<dbReference type="SUPFAM" id="SSF81665">
    <property type="entry name" value="Calcium ATPase, transmembrane domain M"/>
    <property type="match status" value="1"/>
</dbReference>
<feature type="binding site" evidence="14">
    <location>
        <position position="432"/>
    </location>
    <ligand>
        <name>ATP</name>
        <dbReference type="ChEBI" id="CHEBI:30616"/>
    </ligand>
</feature>
<feature type="transmembrane region" description="Helical" evidence="17">
    <location>
        <begin position="1339"/>
        <end position="1360"/>
    </location>
</feature>
<feature type="binding site" evidence="14">
    <location>
        <position position="669"/>
    </location>
    <ligand>
        <name>ATP</name>
        <dbReference type="ChEBI" id="CHEBI:30616"/>
    </ligand>
</feature>
<feature type="transmembrane region" description="Helical" evidence="17">
    <location>
        <begin position="994"/>
        <end position="1016"/>
    </location>
</feature>
<comment type="cofactor">
    <cofactor evidence="15">
        <name>Mg(2+)</name>
        <dbReference type="ChEBI" id="CHEBI:18420"/>
    </cofactor>
</comment>
<evidence type="ECO:0000256" key="9">
    <source>
        <dbReference type="ARBA" id="ARBA00022967"/>
    </source>
</evidence>
<feature type="transmembrane region" description="Helical" evidence="17">
    <location>
        <begin position="1471"/>
        <end position="1490"/>
    </location>
</feature>
<dbReference type="VEuPathDB" id="FungiDB:AeMF1_016812"/>
<feature type="transmembrane region" description="Helical" evidence="17">
    <location>
        <begin position="1192"/>
        <end position="1215"/>
    </location>
</feature>
<feature type="region of interest" description="Disordered" evidence="16">
    <location>
        <begin position="866"/>
        <end position="886"/>
    </location>
</feature>
<evidence type="ECO:0000256" key="5">
    <source>
        <dbReference type="ARBA" id="ARBA00022723"/>
    </source>
</evidence>
<feature type="transmembrane region" description="Helical" evidence="17">
    <location>
        <begin position="1985"/>
        <end position="2003"/>
    </location>
</feature>
<feature type="binding site" evidence="14">
    <location>
        <position position="917"/>
    </location>
    <ligand>
        <name>ATP</name>
        <dbReference type="ChEBI" id="CHEBI:30616"/>
    </ligand>
</feature>
<feature type="transmembrane region" description="Helical" evidence="17">
    <location>
        <begin position="1396"/>
        <end position="1429"/>
    </location>
</feature>
<organism evidence="19 20">
    <name type="scientific">Aphanomyces euteiches</name>
    <dbReference type="NCBI Taxonomy" id="100861"/>
    <lineage>
        <taxon>Eukaryota</taxon>
        <taxon>Sar</taxon>
        <taxon>Stramenopiles</taxon>
        <taxon>Oomycota</taxon>
        <taxon>Saprolegniomycetes</taxon>
        <taxon>Saprolegniales</taxon>
        <taxon>Verrucalvaceae</taxon>
        <taxon>Aphanomyces</taxon>
    </lineage>
</organism>
<dbReference type="GO" id="GO:0035556">
    <property type="term" value="P:intracellular signal transduction"/>
    <property type="evidence" value="ECO:0007669"/>
    <property type="project" value="InterPro"/>
</dbReference>
<feature type="transmembrane region" description="Helical" evidence="17">
    <location>
        <begin position="1435"/>
        <end position="1451"/>
    </location>
</feature>
<feature type="transmembrane region" description="Helical" evidence="17">
    <location>
        <begin position="1146"/>
        <end position="1172"/>
    </location>
</feature>
<dbReference type="InterPro" id="IPR001757">
    <property type="entry name" value="P_typ_ATPase"/>
</dbReference>
<comment type="caution">
    <text evidence="19">The sequence shown here is derived from an EMBL/GenBank/DDBJ whole genome shotgun (WGS) entry which is preliminary data.</text>
</comment>
<dbReference type="InterPro" id="IPR032631">
    <property type="entry name" value="P-type_ATPase_N"/>
</dbReference>
<sequence length="2319" mass="260998">MTVAPVEVLKEDERVAAEPPTPSKHTVSEGSGPPGRVIFINDRNATHAAMSKLGLSYASNVVRSSKYTLLSFFPKNLMEQFRRVANFYFLIISLLQLATPFSPTNQYSTIGPLALVLMATMIKEAIEDKARHYADKAVNHAIAQVYHTESKLYQPTQWRDIKVGDIVKVHDNESFPADMVLLKSSYEDGTVQVETANLDGETDLKIRACANLKLDVFDASTFPTRTSGELRCEAPNRKLYNFDGVLKINTVDGSWDVPLTIYNVVLRGMKLSHTTFVEGVVVAAGAETKLIQNTKQAPSKFSRLDVIANRCILVIFSVLFIVCCVSTALNVLVSEIINTKCRERYSPEALNVLTWLLQNNVLSSFVTFLILYNNLVPISLYISLELVKWYQAKKIESDPEMRDEVTGKSVQARTSSLNEDVGQIRYLFTDKTGTITKNEMVLKLVSLGNVIYDNIPVRDKRNPMADRRASFSTNENDRITTRLRAFSANVLPYNMLVEQGLIADRSTGSDTLISEILDGEAGLVRGNIAHAFFRCVLLCHTATLTHENGIRASSPDEAALLRGAIEFNCTLTSRTSTTMDITVFGNAESYEILALNEFDSTRKCMSIVVRHLKTTAYGDPLTKADDIYVFCKGADTAMMTPSNTHGITASTTMDSLQSHVHCFASMGLRTLIFGYKRLTLAEFMAWSAAYTKAKTSIVERESKLTECARMMETHLKLVGATGVEDQLQDGVPDCIETLSAAGINIWMLTGDKDETAISIANSCGLLSDQSQLVVLNETTPQGCLYQLTGIRKHLRKQGLWKPDVASREIALVINGDALESLMNETPSRRDDSEANIDEETGLIQSEHQSEATVVDMSSETNARHRTVSSFGTGHAKRSLSAPDQQSSEDNEATLALFMQLVTQCCSVIACRLSPIHKAQIIALIKSGKSSPVTMAVGDGGNDVSMIQEAHIGVGIYGHEGMQAVRSADFAIGQFRFLSRLILVHGRWNYRRVSIVILFSFYKNMALIMTLFMYSFLNVYSGQTMYESYLIVGWNVFYTFFPILVLGIVDEDISAETVLKYPFIFRTNQMGQELNVAKMRVWVGNALWHSLLVFLLGTFLTYFNLGMYSMPESSIFLYGTALYGILVVTVSLKAAMIMQRMRRWTRYHYASIVGGPFLYLIFVLSYSQAYSFLNSTTFSDFYGLANVLLVSKAFWATLFLVAFTSVLADIVSMYIFRMYLPTNQDIIEEIDSCIDNHDAKTLEELEGTSKEMIAHALGDMRRDLGGIPSEHEELCRKLIRLERAISREVGVHRQEVFEIGISSLSQVLLHPITVEFMGEDHEILEASYMKNFVAREGRRIHVLVVLFLSLLPLYAIVEYYWERDQTMYMTRIAMFCGTFLYLVFLHSRFFVQHYQMGILIPMAICGIAFTQAIEYTGLLLITIFTIVLFSVVRVKVVYAIFLAIFNLVYFDLSPHLGFRSNTPSSESTITEIVLFIAFMLFLIGCAAYGSYTLQVSMRTDFVQNHILVHEERRSREILRNLLPEHIMRRMQNGETLISEEEKDVTILFCDIGDFSAMIKRYSPTEIVQLLDRIYSLFDAMCAKHGMRKMETVGKTYLACAGLQGSVKGKEAALRAAGVAQDMMAAISKCKASNGNGLKIRIGIHSGRVISGLVGMKKQQFSLFGDTINTASRMQSTGVSGRIQVSQVTYDYLCHDFRFEPRTVEAKGKGTLTAYLMGKSTTVLGDRAIRGHWETYQETKLDAPRPTHRTSFEMVILEQTRKWIRQLFNRSNRIEVAVSTVEPADLGISTNRERGQTVRAEVKRYIDPWWLMFRDADFELAYRKSRCTVRLNGARRTMIMVAMYVCFTILRDVVHEATLSNYASLIVKRNATMCTSPCKDVLYSSTLVRGALIAYAAWFEFSHFHLRANKVEPSPWMVPKLKAFVQPVYHPIFIFYTISTVTLVTPNILRWDSEQQSILYSYISMDIIMLMFLVSSGGSLLNKYTTYFNGILIVITTAIYIYAYPRALPDPTKIEMLKIYPVALTYFVALFSTMARRDIEFFERRKYWFQTRAQLETKKADRLLYKMLPQSVVNQLKEGESVCDQHHQVGILFSDIKGFTSIAARADTDKVVHLLDSLFSAFDLLTEKHGVFKMQTIGDAYVIVSGLPYVDMSSSELNHMVEPQIEDVEPHESGLSSMSQKKAPEARLRMSFKQLDSIPPQKHIRSLIHMASDMQKEVAKVLDPNSGEPLQMRIGIHMGSIIGGVIGTSTLRYDMWGPDVLTANEMETNGVPGKILVSRDVKNVAEKCADLRFTYHKNVAFTNIDDMDTYIAELVDEKSKP</sequence>
<dbReference type="Gene3D" id="3.40.1110.10">
    <property type="entry name" value="Calcium-transporting ATPase, cytoplasmic domain N"/>
    <property type="match status" value="1"/>
</dbReference>
<dbReference type="SFLD" id="SFLDF00027">
    <property type="entry name" value="p-type_atpase"/>
    <property type="match status" value="1"/>
</dbReference>